<reference evidence="5 6" key="1">
    <citation type="submission" date="2015-03" db="EMBL/GenBank/DDBJ databases">
        <authorList>
            <person name="Murphy D."/>
        </authorList>
    </citation>
    <scope>NUCLEOTIDE SEQUENCE [LARGE SCALE GENOMIC DNA]</scope>
    <source>
        <strain evidence="5 6">OL-4</strain>
    </source>
</reference>
<dbReference type="AlphaFoldDB" id="A0A0E4C8G8"/>
<dbReference type="Proteomes" id="UP000045545">
    <property type="component" value="Unassembled WGS sequence"/>
</dbReference>
<feature type="domain" description="Creatinase N-terminal" evidence="4">
    <location>
        <begin position="8"/>
        <end position="131"/>
    </location>
</feature>
<evidence type="ECO:0000313" key="5">
    <source>
        <dbReference type="EMBL" id="CFX48879.1"/>
    </source>
</evidence>
<keyword evidence="5" id="KW-0645">Protease</keyword>
<dbReference type="CDD" id="cd01092">
    <property type="entry name" value="APP-like"/>
    <property type="match status" value="1"/>
</dbReference>
<dbReference type="SUPFAM" id="SSF53092">
    <property type="entry name" value="Creatinase/prolidase N-terminal domain"/>
    <property type="match status" value="1"/>
</dbReference>
<dbReference type="InterPro" id="IPR050659">
    <property type="entry name" value="Peptidase_M24B"/>
</dbReference>
<accession>A0A0E4C8G8</accession>
<feature type="domain" description="Peptidase M24" evidence="3">
    <location>
        <begin position="139"/>
        <end position="340"/>
    </location>
</feature>
<protein>
    <submittedName>
        <fullName evidence="5">Peptidase M24, methionine aminopeptidase</fullName>
    </submittedName>
</protein>
<dbReference type="GO" id="GO:0008235">
    <property type="term" value="F:metalloexopeptidase activity"/>
    <property type="evidence" value="ECO:0007669"/>
    <property type="project" value="UniProtKB-ARBA"/>
</dbReference>
<dbReference type="RefSeq" id="WP_052729640.1">
    <property type="nucleotide sequence ID" value="NZ_CGIH01000026.1"/>
</dbReference>
<evidence type="ECO:0000313" key="6">
    <source>
        <dbReference type="Proteomes" id="UP000045545"/>
    </source>
</evidence>
<dbReference type="Gene3D" id="3.40.350.10">
    <property type="entry name" value="Creatinase/prolidase N-terminal domain"/>
    <property type="match status" value="1"/>
</dbReference>
<dbReference type="PRINTS" id="PR00599">
    <property type="entry name" value="MAPEPTIDASE"/>
</dbReference>
<keyword evidence="1" id="KW-0479">Metal-binding</keyword>
<dbReference type="Pfam" id="PF01321">
    <property type="entry name" value="Creatinase_N"/>
    <property type="match status" value="1"/>
</dbReference>
<gene>
    <name evidence="5" type="ORF">1307</name>
</gene>
<dbReference type="OrthoDB" id="9806388at2"/>
<dbReference type="GO" id="GO:0004177">
    <property type="term" value="F:aminopeptidase activity"/>
    <property type="evidence" value="ECO:0007669"/>
    <property type="project" value="UniProtKB-KW"/>
</dbReference>
<organism evidence="5 6">
    <name type="scientific">Syntrophomonas zehnderi OL-4</name>
    <dbReference type="NCBI Taxonomy" id="690567"/>
    <lineage>
        <taxon>Bacteria</taxon>
        <taxon>Bacillati</taxon>
        <taxon>Bacillota</taxon>
        <taxon>Clostridia</taxon>
        <taxon>Eubacteriales</taxon>
        <taxon>Syntrophomonadaceae</taxon>
        <taxon>Syntrophomonas</taxon>
    </lineage>
</organism>
<dbReference type="PANTHER" id="PTHR46112">
    <property type="entry name" value="AMINOPEPTIDASE"/>
    <property type="match status" value="1"/>
</dbReference>
<dbReference type="Pfam" id="PF00557">
    <property type="entry name" value="Peptidase_M24"/>
    <property type="match status" value="1"/>
</dbReference>
<dbReference type="InterPro" id="IPR036005">
    <property type="entry name" value="Creatinase/aminopeptidase-like"/>
</dbReference>
<dbReference type="PANTHER" id="PTHR46112:SF3">
    <property type="entry name" value="AMINOPEPTIDASE YPDF"/>
    <property type="match status" value="1"/>
</dbReference>
<dbReference type="PROSITE" id="PS00491">
    <property type="entry name" value="PROLINE_PEPTIDASE"/>
    <property type="match status" value="1"/>
</dbReference>
<dbReference type="InterPro" id="IPR000994">
    <property type="entry name" value="Pept_M24"/>
</dbReference>
<evidence type="ECO:0000256" key="2">
    <source>
        <dbReference type="ARBA" id="ARBA00022801"/>
    </source>
</evidence>
<dbReference type="InterPro" id="IPR001714">
    <property type="entry name" value="Pept_M24_MAP"/>
</dbReference>
<keyword evidence="6" id="KW-1185">Reference proteome</keyword>
<dbReference type="STRING" id="690567.1307"/>
<dbReference type="InterPro" id="IPR029149">
    <property type="entry name" value="Creatin/AminoP/Spt16_N"/>
</dbReference>
<dbReference type="Gene3D" id="3.90.230.10">
    <property type="entry name" value="Creatinase/methionine aminopeptidase superfamily"/>
    <property type="match status" value="1"/>
</dbReference>
<dbReference type="SUPFAM" id="SSF55920">
    <property type="entry name" value="Creatinase/aminopeptidase"/>
    <property type="match status" value="1"/>
</dbReference>
<evidence type="ECO:0000256" key="1">
    <source>
        <dbReference type="ARBA" id="ARBA00022723"/>
    </source>
</evidence>
<sequence>MKTINITRINELRRSLESNKLEAVLITRPENIRYLSGFTGGRDARLLVSREHSYIITDGRYFEQAARESPDWELIKENAAPLDSLAGICDNFKKLGFESRDVSYNSYRQMQSRIKPELVPLDGIVEQQRTIKDDHELAMLRKAAHYGDVVFEQIIKELRIGISEQYIANRIVWLLKDAGCTKEAFDTIVVAGENAALPHGQPGSRLLKTGDMLTLDYGGFYQGYAGDMTRTVVIGKASSRLRDYYLHLLDAQQLGVSLVQAGAAGREIDKKVRDCLKMSGLDIYFLHGTGHGVGLEIHEAPRLSPSGSDILQENMVVTVEPGIYIPGWGGIRIEDTVIVKNGGCEVITHSDKGIIIL</sequence>
<proteinExistence type="predicted"/>
<evidence type="ECO:0000259" key="4">
    <source>
        <dbReference type="Pfam" id="PF01321"/>
    </source>
</evidence>
<dbReference type="EMBL" id="CGIH01000026">
    <property type="protein sequence ID" value="CFX48879.1"/>
    <property type="molecule type" value="Genomic_DNA"/>
</dbReference>
<dbReference type="GO" id="GO:0046872">
    <property type="term" value="F:metal ion binding"/>
    <property type="evidence" value="ECO:0007669"/>
    <property type="project" value="UniProtKB-KW"/>
</dbReference>
<keyword evidence="2" id="KW-0378">Hydrolase</keyword>
<name>A0A0E4C8G8_9FIRM</name>
<dbReference type="InterPro" id="IPR000587">
    <property type="entry name" value="Creatinase_N"/>
</dbReference>
<evidence type="ECO:0000259" key="3">
    <source>
        <dbReference type="Pfam" id="PF00557"/>
    </source>
</evidence>
<dbReference type="InterPro" id="IPR001131">
    <property type="entry name" value="Peptidase_M24B_aminopep-P_CS"/>
</dbReference>
<keyword evidence="5" id="KW-0031">Aminopeptidase</keyword>